<dbReference type="Gene3D" id="3.30.750.44">
    <property type="match status" value="1"/>
</dbReference>
<keyword evidence="1" id="KW-0732">Signal</keyword>
<evidence type="ECO:0000313" key="4">
    <source>
        <dbReference type="Proteomes" id="UP000245670"/>
    </source>
</evidence>
<protein>
    <recommendedName>
        <fullName evidence="2">Tail specific protease domain-containing protein</fullName>
    </recommendedName>
</protein>
<sequence length="429" mass="49454">MKNLPTILLILLSLAFAAQTNKTANNYKLHQDFGKLIQDISDHYIYLENKKTDFDCVKDNYSKIISKVKSDQEKILFFEYLLSEFYDNNLALDAKTKYSFRLQSPLYVSFKNNKFFITNIWFSQLESFGKNILGAEVLNFNSKEFHKVVDKFPVQCVDKNIPEVREWIANKIISGRNIEQRILTLELTDGRKISLNIDKIKIREDKKLFSVRKKNGIAVIRFNNSLGDINLIKRFDNQLNSLMGTKGLIIDLRNTKAGSNDYIAKAIMSRFIAKDLPYQKYVSKEKYANTPEITKSGLEFVSPRGLQYKKPIVVLVGKWTGSVGESLAVGLDGMNRARIVGTEMKRFIGSTTDYSFKNKNYGYQITTNKLYHINGIKRENFIPEFNITQESILNDDVLEKAYSLFEFINRDNFVTGLKTKNNIVSKVDK</sequence>
<dbReference type="OrthoDB" id="9812068at2"/>
<comment type="caution">
    <text evidence="3">The sequence shown here is derived from an EMBL/GenBank/DDBJ whole genome shotgun (WGS) entry which is preliminary data.</text>
</comment>
<evidence type="ECO:0000259" key="2">
    <source>
        <dbReference type="SMART" id="SM00245"/>
    </source>
</evidence>
<dbReference type="GO" id="GO:0008236">
    <property type="term" value="F:serine-type peptidase activity"/>
    <property type="evidence" value="ECO:0007669"/>
    <property type="project" value="InterPro"/>
</dbReference>
<proteinExistence type="predicted"/>
<dbReference type="Gene3D" id="3.90.226.10">
    <property type="entry name" value="2-enoyl-CoA Hydratase, Chain A, domain 1"/>
    <property type="match status" value="1"/>
</dbReference>
<dbReference type="AlphaFoldDB" id="A0A2U2JDE3"/>
<name>A0A2U2JDE3_9FLAO</name>
<organism evidence="3 4">
    <name type="scientific">Polaribacter aquimarinus</name>
    <dbReference type="NCBI Taxonomy" id="2100726"/>
    <lineage>
        <taxon>Bacteria</taxon>
        <taxon>Pseudomonadati</taxon>
        <taxon>Bacteroidota</taxon>
        <taxon>Flavobacteriia</taxon>
        <taxon>Flavobacteriales</taxon>
        <taxon>Flavobacteriaceae</taxon>
    </lineage>
</organism>
<dbReference type="PANTHER" id="PTHR11261:SF3">
    <property type="entry name" value="RETINOL-BINDING PROTEIN 3"/>
    <property type="match status" value="1"/>
</dbReference>
<dbReference type="EMBL" id="QFFG01000001">
    <property type="protein sequence ID" value="PWG06359.1"/>
    <property type="molecule type" value="Genomic_DNA"/>
</dbReference>
<keyword evidence="4" id="KW-1185">Reference proteome</keyword>
<evidence type="ECO:0000256" key="1">
    <source>
        <dbReference type="SAM" id="SignalP"/>
    </source>
</evidence>
<evidence type="ECO:0000313" key="3">
    <source>
        <dbReference type="EMBL" id="PWG06359.1"/>
    </source>
</evidence>
<accession>A0A2U2JDE3</accession>
<dbReference type="InterPro" id="IPR028204">
    <property type="entry name" value="Tricorn_C1"/>
</dbReference>
<reference evidence="3 4" key="1">
    <citation type="submission" date="2018-05" db="EMBL/GenBank/DDBJ databases">
        <title>Polaribacter aquimarinus sp. nov., isolated from sediment in a sediment of sea.</title>
        <authorList>
            <person name="Lu D."/>
        </authorList>
    </citation>
    <scope>NUCLEOTIDE SEQUENCE [LARGE SCALE GENOMIC DNA]</scope>
    <source>
        <strain evidence="3 4">ZY113</strain>
    </source>
</reference>
<dbReference type="SMART" id="SM00245">
    <property type="entry name" value="TSPc"/>
    <property type="match status" value="1"/>
</dbReference>
<dbReference type="Proteomes" id="UP000245670">
    <property type="component" value="Unassembled WGS sequence"/>
</dbReference>
<dbReference type="GO" id="GO:0006508">
    <property type="term" value="P:proteolysis"/>
    <property type="evidence" value="ECO:0007669"/>
    <property type="project" value="InterPro"/>
</dbReference>
<gene>
    <name evidence="3" type="ORF">DIS07_00575</name>
</gene>
<feature type="signal peptide" evidence="1">
    <location>
        <begin position="1"/>
        <end position="17"/>
    </location>
</feature>
<dbReference type="InterPro" id="IPR005151">
    <property type="entry name" value="Tail-specific_protease"/>
</dbReference>
<feature type="chain" id="PRO_5015782030" description="Tail specific protease domain-containing protein" evidence="1">
    <location>
        <begin position="18"/>
        <end position="429"/>
    </location>
</feature>
<dbReference type="SUPFAM" id="SSF52096">
    <property type="entry name" value="ClpP/crotonase"/>
    <property type="match status" value="1"/>
</dbReference>
<dbReference type="PANTHER" id="PTHR11261">
    <property type="entry name" value="INTERPHOTORECEPTOR RETINOID-BINDING PROTEIN"/>
    <property type="match status" value="1"/>
</dbReference>
<dbReference type="RefSeq" id="WP_109403275.1">
    <property type="nucleotide sequence ID" value="NZ_QFFG01000001.1"/>
</dbReference>
<dbReference type="Pfam" id="PF14684">
    <property type="entry name" value="Tricorn_C1"/>
    <property type="match status" value="1"/>
</dbReference>
<dbReference type="Pfam" id="PF03572">
    <property type="entry name" value="Peptidase_S41"/>
    <property type="match status" value="1"/>
</dbReference>
<feature type="domain" description="Tail specific protease" evidence="2">
    <location>
        <begin position="180"/>
        <end position="379"/>
    </location>
</feature>
<dbReference type="InterPro" id="IPR029045">
    <property type="entry name" value="ClpP/crotonase-like_dom_sf"/>
</dbReference>